<keyword evidence="5" id="KW-0443">Lipid metabolism</keyword>
<evidence type="ECO:0000313" key="7">
    <source>
        <dbReference type="EMBL" id="AWN40253.1"/>
    </source>
</evidence>
<keyword evidence="4" id="KW-0949">S-adenosyl-L-methionine</keyword>
<dbReference type="PANTHER" id="PTHR43667">
    <property type="entry name" value="CYCLOPROPANE-FATTY-ACYL-PHOSPHOLIPID SYNTHASE"/>
    <property type="match status" value="1"/>
</dbReference>
<evidence type="ECO:0000256" key="2">
    <source>
        <dbReference type="ARBA" id="ARBA00022603"/>
    </source>
</evidence>
<keyword evidence="3 7" id="KW-0808">Transferase</keyword>
<dbReference type="AlphaFoldDB" id="A0A2U8W2D0"/>
<dbReference type="GO" id="GO:0008610">
    <property type="term" value="P:lipid biosynthetic process"/>
    <property type="evidence" value="ECO:0007669"/>
    <property type="project" value="InterPro"/>
</dbReference>
<accession>A0A2U8W2D0</accession>
<feature type="compositionally biased region" description="Basic and acidic residues" evidence="6">
    <location>
        <begin position="409"/>
        <end position="421"/>
    </location>
</feature>
<dbReference type="GO" id="GO:0032259">
    <property type="term" value="P:methylation"/>
    <property type="evidence" value="ECO:0007669"/>
    <property type="project" value="UniProtKB-KW"/>
</dbReference>
<dbReference type="PANTHER" id="PTHR43667:SF1">
    <property type="entry name" value="CYCLOPROPANE-FATTY-ACYL-PHOSPHOLIPID SYNTHASE"/>
    <property type="match status" value="1"/>
</dbReference>
<name>A0A2U8W2D0_9HYPH</name>
<evidence type="ECO:0000313" key="8">
    <source>
        <dbReference type="Proteomes" id="UP000245926"/>
    </source>
</evidence>
<sequence>MLLDRILEWAFAVSGLSGRLTVTTASGHRFDAGDGRGPEVAIRFRDAAAERAALLDPELRLGELFTDGRLTIEDGTLPDLMAVLLAANHGSPRFPPLRGHGLARSLVRRLLDRNGPIRARRNVARHYDLDGRLYGLFLDADWQYSCAYYAAPGIDLDAAQAAKKRHIAAKLMAGPGHRILDIGCGWGGLGLYLAEVAGCATVHGITLSAEQHAAALGRAGARGLSDRVRFVLEDYRAVRGRFDRIVSVGMFEHVGPAHYDRFFRVCRDRLAEDGVMLLHTIGRTGRPAATNPWITRYIFPGGHLPTLSEMVPAIEGSGLVLNDVEVLRLHYAATLRDWRARFLARRSEAERLYDDRFCRMWDWYLAAAEAAFRHEDAVVFQILLTRRNDVVPATRDYIARAERRLQRRESALAPDRERARGTELPGYR</sequence>
<dbReference type="EMBL" id="CP029550">
    <property type="protein sequence ID" value="AWN40253.1"/>
    <property type="molecule type" value="Genomic_DNA"/>
</dbReference>
<dbReference type="Pfam" id="PF02353">
    <property type="entry name" value="CMAS"/>
    <property type="match status" value="1"/>
</dbReference>
<dbReference type="RefSeq" id="WP_109888240.1">
    <property type="nucleotide sequence ID" value="NZ_CP029550.1"/>
</dbReference>
<proteinExistence type="inferred from homology"/>
<gene>
    <name evidence="7" type="ORF">DK389_06525</name>
</gene>
<keyword evidence="8" id="KW-1185">Reference proteome</keyword>
<evidence type="ECO:0000256" key="1">
    <source>
        <dbReference type="ARBA" id="ARBA00010815"/>
    </source>
</evidence>
<dbReference type="InterPro" id="IPR003333">
    <property type="entry name" value="CMAS"/>
</dbReference>
<dbReference type="Proteomes" id="UP000245926">
    <property type="component" value="Chromosome"/>
</dbReference>
<dbReference type="InterPro" id="IPR029063">
    <property type="entry name" value="SAM-dependent_MTases_sf"/>
</dbReference>
<evidence type="ECO:0000256" key="6">
    <source>
        <dbReference type="SAM" id="MobiDB-lite"/>
    </source>
</evidence>
<reference evidence="8" key="1">
    <citation type="submission" date="2018-05" db="EMBL/GenBank/DDBJ databases">
        <title>Complete Genome Sequence of Methylobacterium sp. 17SD2-17.</title>
        <authorList>
            <person name="Srinivasan S."/>
        </authorList>
    </citation>
    <scope>NUCLEOTIDE SEQUENCE [LARGE SCALE GENOMIC DNA]</scope>
    <source>
        <strain evidence="8">17SD2-17</strain>
    </source>
</reference>
<dbReference type="Gene3D" id="3.40.50.150">
    <property type="entry name" value="Vaccinia Virus protein VP39"/>
    <property type="match status" value="1"/>
</dbReference>
<dbReference type="OrthoDB" id="9782855at2"/>
<feature type="region of interest" description="Disordered" evidence="6">
    <location>
        <begin position="409"/>
        <end position="428"/>
    </location>
</feature>
<dbReference type="KEGG" id="mets:DK389_06525"/>
<dbReference type="SUPFAM" id="SSF53335">
    <property type="entry name" value="S-adenosyl-L-methionine-dependent methyltransferases"/>
    <property type="match status" value="1"/>
</dbReference>
<dbReference type="PIRSF" id="PIRSF003085">
    <property type="entry name" value="CMAS"/>
    <property type="match status" value="1"/>
</dbReference>
<protein>
    <submittedName>
        <fullName evidence="7">Class I SAM-dependent methyltransferase</fullName>
    </submittedName>
</protein>
<dbReference type="CDD" id="cd02440">
    <property type="entry name" value="AdoMet_MTases"/>
    <property type="match status" value="1"/>
</dbReference>
<evidence type="ECO:0000256" key="4">
    <source>
        <dbReference type="ARBA" id="ARBA00022691"/>
    </source>
</evidence>
<evidence type="ECO:0000256" key="3">
    <source>
        <dbReference type="ARBA" id="ARBA00022679"/>
    </source>
</evidence>
<comment type="similarity">
    <text evidence="1">Belongs to the CFA/CMAS family.</text>
</comment>
<keyword evidence="2 7" id="KW-0489">Methyltransferase</keyword>
<organism evidence="7 8">
    <name type="scientific">Methylobacterium durans</name>
    <dbReference type="NCBI Taxonomy" id="2202825"/>
    <lineage>
        <taxon>Bacteria</taxon>
        <taxon>Pseudomonadati</taxon>
        <taxon>Pseudomonadota</taxon>
        <taxon>Alphaproteobacteria</taxon>
        <taxon>Hyphomicrobiales</taxon>
        <taxon>Methylobacteriaceae</taxon>
        <taxon>Methylobacterium</taxon>
    </lineage>
</organism>
<dbReference type="InterPro" id="IPR050723">
    <property type="entry name" value="CFA/CMAS"/>
</dbReference>
<evidence type="ECO:0000256" key="5">
    <source>
        <dbReference type="ARBA" id="ARBA00023098"/>
    </source>
</evidence>
<dbReference type="GO" id="GO:0008168">
    <property type="term" value="F:methyltransferase activity"/>
    <property type="evidence" value="ECO:0007669"/>
    <property type="project" value="UniProtKB-KW"/>
</dbReference>